<name>A0A0F9IXA9_9ZZZZ</name>
<sequence>MTEKEKYVERLRELADFFEVVSDDLPRPNIPEVVYVNKGDIPIIIKDCHKLEKVAANGYISLKKSLDFGTLQFRISQEEVCERKVVGQIWVDTHTASGHFIDQVEYKCKPILKGIEDSEGELT</sequence>
<dbReference type="EMBL" id="LAZR01019663">
    <property type="protein sequence ID" value="KKL91707.1"/>
    <property type="molecule type" value="Genomic_DNA"/>
</dbReference>
<protein>
    <submittedName>
        <fullName evidence="1">Uncharacterized protein</fullName>
    </submittedName>
</protein>
<gene>
    <name evidence="1" type="ORF">LCGC14_1892000</name>
</gene>
<reference evidence="1" key="1">
    <citation type="journal article" date="2015" name="Nature">
        <title>Complex archaea that bridge the gap between prokaryotes and eukaryotes.</title>
        <authorList>
            <person name="Spang A."/>
            <person name="Saw J.H."/>
            <person name="Jorgensen S.L."/>
            <person name="Zaremba-Niedzwiedzka K."/>
            <person name="Martijn J."/>
            <person name="Lind A.E."/>
            <person name="van Eijk R."/>
            <person name="Schleper C."/>
            <person name="Guy L."/>
            <person name="Ettema T.J."/>
        </authorList>
    </citation>
    <scope>NUCLEOTIDE SEQUENCE</scope>
</reference>
<dbReference type="AlphaFoldDB" id="A0A0F9IXA9"/>
<organism evidence="1">
    <name type="scientific">marine sediment metagenome</name>
    <dbReference type="NCBI Taxonomy" id="412755"/>
    <lineage>
        <taxon>unclassified sequences</taxon>
        <taxon>metagenomes</taxon>
        <taxon>ecological metagenomes</taxon>
    </lineage>
</organism>
<evidence type="ECO:0000313" key="1">
    <source>
        <dbReference type="EMBL" id="KKL91707.1"/>
    </source>
</evidence>
<accession>A0A0F9IXA9</accession>
<proteinExistence type="predicted"/>
<comment type="caution">
    <text evidence="1">The sequence shown here is derived from an EMBL/GenBank/DDBJ whole genome shotgun (WGS) entry which is preliminary data.</text>
</comment>